<comment type="pathway">
    <text evidence="2 11">Cofactor biosynthesis; 7,8-dihydroneopterin triphosphate biosynthesis; 7,8-dihydroneopterin triphosphate from GTP: step 1/1.</text>
</comment>
<evidence type="ECO:0000313" key="14">
    <source>
        <dbReference type="Proteomes" id="UP000033556"/>
    </source>
</evidence>
<keyword evidence="7 11" id="KW-0547">Nucleotide-binding</keyword>
<dbReference type="GO" id="GO:0005737">
    <property type="term" value="C:cytoplasm"/>
    <property type="evidence" value="ECO:0007669"/>
    <property type="project" value="TreeGrafter"/>
</dbReference>
<evidence type="ECO:0000256" key="11">
    <source>
        <dbReference type="HAMAP-Rule" id="MF_00223"/>
    </source>
</evidence>
<dbReference type="PANTHER" id="PTHR11109:SF7">
    <property type="entry name" value="GTP CYCLOHYDROLASE 1"/>
    <property type="match status" value="1"/>
</dbReference>
<keyword evidence="14" id="KW-1185">Reference proteome</keyword>
<comment type="catalytic activity">
    <reaction evidence="1 11">
        <text>GTP + H2O = 7,8-dihydroneopterin 3'-triphosphate + formate + H(+)</text>
        <dbReference type="Rhea" id="RHEA:17473"/>
        <dbReference type="ChEBI" id="CHEBI:15377"/>
        <dbReference type="ChEBI" id="CHEBI:15378"/>
        <dbReference type="ChEBI" id="CHEBI:15740"/>
        <dbReference type="ChEBI" id="CHEBI:37565"/>
        <dbReference type="ChEBI" id="CHEBI:58462"/>
        <dbReference type="EC" id="3.5.4.16"/>
    </reaction>
</comment>
<dbReference type="RefSeq" id="WP_014392155.1">
    <property type="nucleotide sequence ID" value="NZ_LANR01000001.1"/>
</dbReference>
<evidence type="ECO:0000259" key="12">
    <source>
        <dbReference type="Pfam" id="PF01227"/>
    </source>
</evidence>
<dbReference type="Proteomes" id="UP000033556">
    <property type="component" value="Unassembled WGS sequence"/>
</dbReference>
<evidence type="ECO:0000313" key="13">
    <source>
        <dbReference type="EMBL" id="KJV62012.1"/>
    </source>
</evidence>
<evidence type="ECO:0000256" key="4">
    <source>
        <dbReference type="ARBA" id="ARBA00011857"/>
    </source>
</evidence>
<feature type="binding site" evidence="11">
    <location>
        <position position="150"/>
    </location>
    <ligand>
        <name>Zn(2+)</name>
        <dbReference type="ChEBI" id="CHEBI:29105"/>
    </ligand>
</feature>
<dbReference type="GO" id="GO:0006730">
    <property type="term" value="P:one-carbon metabolic process"/>
    <property type="evidence" value="ECO:0007669"/>
    <property type="project" value="UniProtKB-UniRule"/>
</dbReference>
<dbReference type="HAMAP" id="MF_00223">
    <property type="entry name" value="FolE"/>
    <property type="match status" value="1"/>
</dbReference>
<dbReference type="UniPathway" id="UPA00848">
    <property type="reaction ID" value="UER00151"/>
</dbReference>
<proteinExistence type="inferred from homology"/>
<evidence type="ECO:0000256" key="9">
    <source>
        <dbReference type="ARBA" id="ARBA00022833"/>
    </source>
</evidence>
<dbReference type="AlphaFoldDB" id="A0A0F3N2S2"/>
<evidence type="ECO:0000256" key="10">
    <source>
        <dbReference type="ARBA" id="ARBA00023134"/>
    </source>
</evidence>
<dbReference type="NCBIfam" id="NF006826">
    <property type="entry name" value="PRK09347.1-3"/>
    <property type="match status" value="1"/>
</dbReference>
<comment type="similarity">
    <text evidence="3 11">Belongs to the GTP cyclohydrolase I family.</text>
</comment>
<keyword evidence="5 11" id="KW-0554">One-carbon metabolism</keyword>
<dbReference type="InterPro" id="IPR020602">
    <property type="entry name" value="GTP_CycHdrlase_I_dom"/>
</dbReference>
<feature type="binding site" evidence="11">
    <location>
        <position position="82"/>
    </location>
    <ligand>
        <name>Zn(2+)</name>
        <dbReference type="ChEBI" id="CHEBI:29105"/>
    </ligand>
</feature>
<dbReference type="GO" id="GO:0005525">
    <property type="term" value="F:GTP binding"/>
    <property type="evidence" value="ECO:0007669"/>
    <property type="project" value="UniProtKB-KW"/>
</dbReference>
<evidence type="ECO:0000256" key="7">
    <source>
        <dbReference type="ARBA" id="ARBA00022741"/>
    </source>
</evidence>
<keyword evidence="10 11" id="KW-0342">GTP-binding</keyword>
<dbReference type="InterPro" id="IPR043134">
    <property type="entry name" value="GTP-CH-I_N"/>
</dbReference>
<feature type="binding site" evidence="11">
    <location>
        <position position="79"/>
    </location>
    <ligand>
        <name>Zn(2+)</name>
        <dbReference type="ChEBI" id="CHEBI:29105"/>
    </ligand>
</feature>
<sequence length="189" mass="21584">MSKPTREEAKEAVRTLLKFIGEDPSREGLLKTPDRVINSYAEIFSGYGKDVAEILNTKFYETCNFQDFILLNIKFTSFCEHHILPFNGTVDIAYVPDNCIVGISKLVRIVNIFARRLQIQEKMTVQIAESVQENLKPLGVAVKISAVHSCMSMRGVMQDNSVMNTMHYTGIFAEQQKYRHEFLNLTAKR</sequence>
<gene>
    <name evidence="11 13" type="primary">folE</name>
    <name evidence="13" type="ORF">APHACPA_1032</name>
</gene>
<dbReference type="InterPro" id="IPR001474">
    <property type="entry name" value="GTP_CycHdrlase_I"/>
</dbReference>
<keyword evidence="9 11" id="KW-0862">Zinc</keyword>
<dbReference type="GO" id="GO:0046654">
    <property type="term" value="P:tetrahydrofolate biosynthetic process"/>
    <property type="evidence" value="ECO:0007669"/>
    <property type="project" value="UniProtKB-UniRule"/>
</dbReference>
<dbReference type="FunFam" id="1.10.286.10:FF:000001">
    <property type="entry name" value="GTP cyclohydrolase 1"/>
    <property type="match status" value="1"/>
</dbReference>
<dbReference type="GO" id="GO:0003934">
    <property type="term" value="F:GTP cyclohydrolase I activity"/>
    <property type="evidence" value="ECO:0007669"/>
    <property type="project" value="UniProtKB-UniRule"/>
</dbReference>
<dbReference type="Pfam" id="PF01227">
    <property type="entry name" value="GTP_cyclohydroI"/>
    <property type="match status" value="1"/>
</dbReference>
<dbReference type="InterPro" id="IPR018234">
    <property type="entry name" value="GTP_CycHdrlase_I_CS"/>
</dbReference>
<dbReference type="InterPro" id="IPR043133">
    <property type="entry name" value="GTP-CH-I_C/QueF"/>
</dbReference>
<dbReference type="GO" id="GO:0006729">
    <property type="term" value="P:tetrahydrobiopterin biosynthetic process"/>
    <property type="evidence" value="ECO:0007669"/>
    <property type="project" value="TreeGrafter"/>
</dbReference>
<dbReference type="Gene3D" id="3.30.1130.10">
    <property type="match status" value="1"/>
</dbReference>
<protein>
    <recommendedName>
        <fullName evidence="11">GTP cyclohydrolase 1</fullName>
        <ecNumber evidence="11">3.5.4.16</ecNumber>
    </recommendedName>
    <alternativeName>
        <fullName evidence="11">GTP cyclohydrolase I</fullName>
        <shortName evidence="11">GTP-CH-I</shortName>
    </alternativeName>
</protein>
<reference evidence="13 14" key="1">
    <citation type="submission" date="2015-01" db="EMBL/GenBank/DDBJ databases">
        <title>Genome Sequencing of Rickettsiales.</title>
        <authorList>
            <person name="Daugherty S.C."/>
            <person name="Su Q."/>
            <person name="Abolude K."/>
            <person name="Beier-Sexton M."/>
            <person name="Carlyon J.A."/>
            <person name="Carter R."/>
            <person name="Day N.P."/>
            <person name="Dumler S.J."/>
            <person name="Dyachenko V."/>
            <person name="Godinez A."/>
            <person name="Kurtti T.J."/>
            <person name="Lichay M."/>
            <person name="Mullins K.E."/>
            <person name="Ott S."/>
            <person name="Pappas-Brown V."/>
            <person name="Paris D.H."/>
            <person name="Patel P."/>
            <person name="Richards A.L."/>
            <person name="Sadzewicz L."/>
            <person name="Sears K."/>
            <person name="Seidman D."/>
            <person name="Sengamalay N."/>
            <person name="Stenos J."/>
            <person name="Tallon L.J."/>
            <person name="Vincent G."/>
            <person name="Fraser C.M."/>
            <person name="Munderloh U."/>
            <person name="Dunning-Hotopp J.C."/>
        </authorList>
    </citation>
    <scope>NUCLEOTIDE SEQUENCE [LARGE SCALE GENOMIC DNA]</scope>
    <source>
        <strain evidence="13 14">Ac/Pa</strain>
    </source>
</reference>
<dbReference type="PROSITE" id="PS00860">
    <property type="entry name" value="GTP_CYCLOHYDROL_1_2"/>
    <property type="match status" value="1"/>
</dbReference>
<evidence type="ECO:0000256" key="8">
    <source>
        <dbReference type="ARBA" id="ARBA00022801"/>
    </source>
</evidence>
<dbReference type="SUPFAM" id="SSF55620">
    <property type="entry name" value="Tetrahydrobiopterin biosynthesis enzymes-like"/>
    <property type="match status" value="1"/>
</dbReference>
<evidence type="ECO:0000256" key="1">
    <source>
        <dbReference type="ARBA" id="ARBA00001052"/>
    </source>
</evidence>
<dbReference type="NCBIfam" id="TIGR00063">
    <property type="entry name" value="folE"/>
    <property type="match status" value="1"/>
</dbReference>
<organism evidence="13 14">
    <name type="scientific">Rickettsia amblyommatis str. Ac/Pa</name>
    <dbReference type="NCBI Taxonomy" id="1359164"/>
    <lineage>
        <taxon>Bacteria</taxon>
        <taxon>Pseudomonadati</taxon>
        <taxon>Pseudomonadota</taxon>
        <taxon>Alphaproteobacteria</taxon>
        <taxon>Rickettsiales</taxon>
        <taxon>Rickettsiaceae</taxon>
        <taxon>Rickettsieae</taxon>
        <taxon>Rickettsia</taxon>
        <taxon>spotted fever group</taxon>
    </lineage>
</organism>
<evidence type="ECO:0000256" key="6">
    <source>
        <dbReference type="ARBA" id="ARBA00022723"/>
    </source>
</evidence>
<evidence type="ECO:0000256" key="5">
    <source>
        <dbReference type="ARBA" id="ARBA00022563"/>
    </source>
</evidence>
<keyword evidence="6 11" id="KW-0479">Metal-binding</keyword>
<dbReference type="EC" id="3.5.4.16" evidence="11"/>
<dbReference type="EMBL" id="LANR01000001">
    <property type="protein sequence ID" value="KJV62012.1"/>
    <property type="molecule type" value="Genomic_DNA"/>
</dbReference>
<comment type="subunit">
    <text evidence="4">Toroid-shaped homodecamer, composed of two pentamers of five dimers.</text>
</comment>
<dbReference type="Gene3D" id="1.10.286.10">
    <property type="match status" value="1"/>
</dbReference>
<dbReference type="PATRIC" id="fig|1359164.3.peg.1019"/>
<dbReference type="GO" id="GO:0008270">
    <property type="term" value="F:zinc ion binding"/>
    <property type="evidence" value="ECO:0007669"/>
    <property type="project" value="UniProtKB-UniRule"/>
</dbReference>
<comment type="caution">
    <text evidence="13">The sequence shown here is derived from an EMBL/GenBank/DDBJ whole genome shotgun (WGS) entry which is preliminary data.</text>
</comment>
<dbReference type="PROSITE" id="PS00859">
    <property type="entry name" value="GTP_CYCLOHYDROL_1_1"/>
    <property type="match status" value="1"/>
</dbReference>
<dbReference type="NCBIfam" id="NF006825">
    <property type="entry name" value="PRK09347.1-2"/>
    <property type="match status" value="1"/>
</dbReference>
<feature type="domain" description="GTP cyclohydrolase I" evidence="12">
    <location>
        <begin position="10"/>
        <end position="185"/>
    </location>
</feature>
<evidence type="ECO:0000256" key="2">
    <source>
        <dbReference type="ARBA" id="ARBA00005080"/>
    </source>
</evidence>
<dbReference type="FunFam" id="3.30.1130.10:FF:000001">
    <property type="entry name" value="GTP cyclohydrolase 1"/>
    <property type="match status" value="1"/>
</dbReference>
<keyword evidence="8 11" id="KW-0378">Hydrolase</keyword>
<accession>A0A0F3N2S2</accession>
<dbReference type="PANTHER" id="PTHR11109">
    <property type="entry name" value="GTP CYCLOHYDROLASE I"/>
    <property type="match status" value="1"/>
</dbReference>
<name>A0A0F3N2S2_RICAM</name>
<comment type="subunit">
    <text evidence="11">Homopolymer.</text>
</comment>
<evidence type="ECO:0000256" key="3">
    <source>
        <dbReference type="ARBA" id="ARBA00008085"/>
    </source>
</evidence>